<keyword evidence="3" id="KW-1185">Reference proteome</keyword>
<proteinExistence type="predicted"/>
<sequence length="206" mass="23463">MAHWTLHEHYLAMYLVYMILWSLMQPDMSAEEMAQVFHLDIGIILAIHQTHYLQGQSSVPKADTLQLAWKYAQNEADHQHFINMLHIPPTVLDVLLDIIHEHPVFYNNSNNGQTPVQKQLAVTLYHMGHYGNGASLEDIAWVAGISEGSEAEKVWIDSQIGFRGTWWEGWVMYDGTVVVLYTKPGLNGDAYFTCKSNYGLNLQVCV</sequence>
<feature type="signal peptide" evidence="1">
    <location>
        <begin position="1"/>
        <end position="30"/>
    </location>
</feature>
<dbReference type="InParanoid" id="A0A0C3NIV4"/>
<keyword evidence="1" id="KW-0732">Signal</keyword>
<evidence type="ECO:0000313" key="3">
    <source>
        <dbReference type="Proteomes" id="UP000054217"/>
    </source>
</evidence>
<dbReference type="EMBL" id="KN832063">
    <property type="protein sequence ID" value="KIN95630.1"/>
    <property type="molecule type" value="Genomic_DNA"/>
</dbReference>
<dbReference type="HOGENOM" id="CLU_018552_1_0_1"/>
<accession>A0A0C3NIV4</accession>
<dbReference type="Proteomes" id="UP000054217">
    <property type="component" value="Unassembled WGS sequence"/>
</dbReference>
<reference evidence="2 3" key="1">
    <citation type="submission" date="2014-04" db="EMBL/GenBank/DDBJ databases">
        <authorList>
            <consortium name="DOE Joint Genome Institute"/>
            <person name="Kuo A."/>
            <person name="Kohler A."/>
            <person name="Costa M.D."/>
            <person name="Nagy L.G."/>
            <person name="Floudas D."/>
            <person name="Copeland A."/>
            <person name="Barry K.W."/>
            <person name="Cichocki N."/>
            <person name="Veneault-Fourrey C."/>
            <person name="LaButti K."/>
            <person name="Lindquist E.A."/>
            <person name="Lipzen A."/>
            <person name="Lundell T."/>
            <person name="Morin E."/>
            <person name="Murat C."/>
            <person name="Sun H."/>
            <person name="Tunlid A."/>
            <person name="Henrissat B."/>
            <person name="Grigoriev I.V."/>
            <person name="Hibbett D.S."/>
            <person name="Martin F."/>
            <person name="Nordberg H.P."/>
            <person name="Cantor M.N."/>
            <person name="Hua S.X."/>
        </authorList>
    </citation>
    <scope>NUCLEOTIDE SEQUENCE [LARGE SCALE GENOMIC DNA]</scope>
    <source>
        <strain evidence="2 3">Marx 270</strain>
    </source>
</reference>
<evidence type="ECO:0000313" key="2">
    <source>
        <dbReference type="EMBL" id="KIN95630.1"/>
    </source>
</evidence>
<name>A0A0C3NIV4_PISTI</name>
<dbReference type="OrthoDB" id="3246760at2759"/>
<gene>
    <name evidence="2" type="ORF">M404DRAFT_165310</name>
</gene>
<dbReference type="AlphaFoldDB" id="A0A0C3NIV4"/>
<evidence type="ECO:0000256" key="1">
    <source>
        <dbReference type="SAM" id="SignalP"/>
    </source>
</evidence>
<feature type="chain" id="PRO_5002176304" evidence="1">
    <location>
        <begin position="31"/>
        <end position="206"/>
    </location>
</feature>
<organism evidence="2 3">
    <name type="scientific">Pisolithus tinctorius Marx 270</name>
    <dbReference type="NCBI Taxonomy" id="870435"/>
    <lineage>
        <taxon>Eukaryota</taxon>
        <taxon>Fungi</taxon>
        <taxon>Dikarya</taxon>
        <taxon>Basidiomycota</taxon>
        <taxon>Agaricomycotina</taxon>
        <taxon>Agaricomycetes</taxon>
        <taxon>Agaricomycetidae</taxon>
        <taxon>Boletales</taxon>
        <taxon>Sclerodermatineae</taxon>
        <taxon>Pisolithaceae</taxon>
        <taxon>Pisolithus</taxon>
    </lineage>
</organism>
<reference evidence="3" key="2">
    <citation type="submission" date="2015-01" db="EMBL/GenBank/DDBJ databases">
        <title>Evolutionary Origins and Diversification of the Mycorrhizal Mutualists.</title>
        <authorList>
            <consortium name="DOE Joint Genome Institute"/>
            <consortium name="Mycorrhizal Genomics Consortium"/>
            <person name="Kohler A."/>
            <person name="Kuo A."/>
            <person name="Nagy L.G."/>
            <person name="Floudas D."/>
            <person name="Copeland A."/>
            <person name="Barry K.W."/>
            <person name="Cichocki N."/>
            <person name="Veneault-Fourrey C."/>
            <person name="LaButti K."/>
            <person name="Lindquist E.A."/>
            <person name="Lipzen A."/>
            <person name="Lundell T."/>
            <person name="Morin E."/>
            <person name="Murat C."/>
            <person name="Riley R."/>
            <person name="Ohm R."/>
            <person name="Sun H."/>
            <person name="Tunlid A."/>
            <person name="Henrissat B."/>
            <person name="Grigoriev I.V."/>
            <person name="Hibbett D.S."/>
            <person name="Martin F."/>
        </authorList>
    </citation>
    <scope>NUCLEOTIDE SEQUENCE [LARGE SCALE GENOMIC DNA]</scope>
    <source>
        <strain evidence="3">Marx 270</strain>
    </source>
</reference>
<protein>
    <submittedName>
        <fullName evidence="2">Uncharacterized protein</fullName>
    </submittedName>
</protein>